<gene>
    <name evidence="5" type="ORF">BRW62_01975</name>
</gene>
<dbReference type="Pfam" id="PF00534">
    <property type="entry name" value="Glycos_transf_1"/>
    <property type="match status" value="1"/>
</dbReference>
<reference evidence="6" key="2">
    <citation type="journal article" date="2022" name="Front. Microbiol.">
        <title>Comparative Genomic Analysis Revealed Distinct Molecular Components and Organization of CO2-Concentrating Mechanism in Thermophilic Cyanobacteria.</title>
        <authorList>
            <person name="Tang J."/>
            <person name="Zhou H."/>
            <person name="Yao D."/>
            <person name="Riaz S."/>
            <person name="You D."/>
            <person name="Klepacz-Smolka A."/>
            <person name="Daroch M."/>
        </authorList>
    </citation>
    <scope>NUCLEOTIDE SEQUENCE [LARGE SCALE GENOMIC DNA]</scope>
    <source>
        <strain evidence="6">PCC 6715</strain>
    </source>
</reference>
<protein>
    <submittedName>
        <fullName evidence="5">Glycosyl transferase</fullName>
    </submittedName>
</protein>
<evidence type="ECO:0000256" key="1">
    <source>
        <dbReference type="ARBA" id="ARBA00022676"/>
    </source>
</evidence>
<dbReference type="SUPFAM" id="SSF53756">
    <property type="entry name" value="UDP-Glycosyltransferase/glycogen phosphorylase"/>
    <property type="match status" value="1"/>
</dbReference>
<dbReference type="GO" id="GO:0016757">
    <property type="term" value="F:glycosyltransferase activity"/>
    <property type="evidence" value="ECO:0007669"/>
    <property type="project" value="UniProtKB-KW"/>
</dbReference>
<dbReference type="InterPro" id="IPR001296">
    <property type="entry name" value="Glyco_trans_1"/>
</dbReference>
<dbReference type="Pfam" id="PF13439">
    <property type="entry name" value="Glyco_transf_4"/>
    <property type="match status" value="1"/>
</dbReference>
<sequence>MNCLFFIHSMRAGGAERVTANLASHWVERGWEVTVVTLESREQDFYDLPLAVQRVDLNLAEESRDPLDAVINNLRRIAALRSVLRKIQPDVAIGMMSTAAVLLLLAAWRLSCVTIVSEHIYPPMIPLKPMWERLRRWAYPLAHRVVMLTIEGLDWLSEEIPKARGVVIPNPIPFPLHSSEPLIEPDSVIEQGRRLLLAVGRLDKQKGFDHLLQVFSHLAPSNPDWDLVILGEGPLRTELEFLARQLGLQERASLPGRAGNICDWYQRADLYVMSSRFEGFPNSLGEAMAHGCPAVSFDCDTGPRDIIRHNVDGLLVPNGDVAALKDALEYLMRDEKLRKQFAAKAVDVRDRFSLEKISEMWAALLNELQHEALESGS</sequence>
<keyword evidence="2 5" id="KW-0808">Transferase</keyword>
<dbReference type="OrthoDB" id="503519at2"/>
<evidence type="ECO:0000259" key="3">
    <source>
        <dbReference type="Pfam" id="PF00534"/>
    </source>
</evidence>
<evidence type="ECO:0000313" key="5">
    <source>
        <dbReference type="EMBL" id="ATS17716.1"/>
    </source>
</evidence>
<dbReference type="Proteomes" id="UP000231057">
    <property type="component" value="Chromosome"/>
</dbReference>
<evidence type="ECO:0000313" key="6">
    <source>
        <dbReference type="Proteomes" id="UP000231057"/>
    </source>
</evidence>
<dbReference type="EMBL" id="CP018092">
    <property type="protein sequence ID" value="ATS17716.1"/>
    <property type="molecule type" value="Genomic_DNA"/>
</dbReference>
<accession>A0A2D2PZP3</accession>
<dbReference type="AlphaFoldDB" id="A0A2D2PZP3"/>
<keyword evidence="6" id="KW-1185">Reference proteome</keyword>
<evidence type="ECO:0000256" key="2">
    <source>
        <dbReference type="ARBA" id="ARBA00022679"/>
    </source>
</evidence>
<evidence type="ECO:0000259" key="4">
    <source>
        <dbReference type="Pfam" id="PF13439"/>
    </source>
</evidence>
<feature type="domain" description="Glycosyltransferase subfamily 4-like N-terminal" evidence="4">
    <location>
        <begin position="13"/>
        <end position="172"/>
    </location>
</feature>
<dbReference type="CDD" id="cd03820">
    <property type="entry name" value="GT4_AmsD-like"/>
    <property type="match status" value="1"/>
</dbReference>
<reference evidence="5 6" key="1">
    <citation type="submission" date="2016-11" db="EMBL/GenBank/DDBJ databases">
        <title>Complete genome sequence of thermophilic cyanobacteria strain Synechococcus sp. PCC6715.</title>
        <authorList>
            <person name="Tang J."/>
            <person name="Daroch M."/>
            <person name="Liang Y."/>
            <person name="Jiang D."/>
            <person name="Shah M."/>
        </authorList>
    </citation>
    <scope>NUCLEOTIDE SEQUENCE [LARGE SCALE GENOMIC DNA]</scope>
    <source>
        <strain evidence="5 6">PCC 6715</strain>
    </source>
</reference>
<dbReference type="KEGG" id="slw:BRW62_01975"/>
<dbReference type="Gene3D" id="3.40.50.2000">
    <property type="entry name" value="Glycogen Phosphorylase B"/>
    <property type="match status" value="2"/>
</dbReference>
<dbReference type="InterPro" id="IPR028098">
    <property type="entry name" value="Glyco_trans_4-like_N"/>
</dbReference>
<dbReference type="PANTHER" id="PTHR12526">
    <property type="entry name" value="GLYCOSYLTRANSFERASE"/>
    <property type="match status" value="1"/>
</dbReference>
<name>A0A2D2PZP3_PARLV</name>
<proteinExistence type="predicted"/>
<dbReference type="PANTHER" id="PTHR12526:SF510">
    <property type="entry name" value="D-INOSITOL 3-PHOSPHATE GLYCOSYLTRANSFERASE"/>
    <property type="match status" value="1"/>
</dbReference>
<keyword evidence="1" id="KW-0328">Glycosyltransferase</keyword>
<organism evidence="5 6">
    <name type="scientific">Parathermosynechococcus lividus PCC 6715</name>
    <dbReference type="NCBI Taxonomy" id="1917166"/>
    <lineage>
        <taxon>Bacteria</taxon>
        <taxon>Bacillati</taxon>
        <taxon>Cyanobacteriota</taxon>
        <taxon>Cyanophyceae</taxon>
        <taxon>Acaryochloridales</taxon>
        <taxon>Thermosynechococcaceae</taxon>
        <taxon>Parathermosynechococcus</taxon>
    </lineage>
</organism>
<feature type="domain" description="Glycosyl transferase family 1" evidence="3">
    <location>
        <begin position="184"/>
        <end position="345"/>
    </location>
</feature>